<organism evidence="2">
    <name type="scientific">metagenome</name>
    <dbReference type="NCBI Taxonomy" id="256318"/>
    <lineage>
        <taxon>unclassified sequences</taxon>
        <taxon>metagenomes</taxon>
    </lineage>
</organism>
<dbReference type="EMBL" id="UIDG01000244">
    <property type="protein sequence ID" value="SUS06732.1"/>
    <property type="molecule type" value="Genomic_DNA"/>
</dbReference>
<dbReference type="EMBL" id="UIDG01000449">
    <property type="protein sequence ID" value="SUS07810.1"/>
    <property type="molecule type" value="Genomic_DNA"/>
</dbReference>
<protein>
    <submittedName>
        <fullName evidence="2">Uncharacterized protein</fullName>
    </submittedName>
</protein>
<evidence type="ECO:0000313" key="2">
    <source>
        <dbReference type="EMBL" id="SUS07810.1"/>
    </source>
</evidence>
<reference evidence="2" key="1">
    <citation type="submission" date="2018-07" db="EMBL/GenBank/DDBJ databases">
        <authorList>
            <person name="Quirk P.G."/>
            <person name="Krulwich T.A."/>
        </authorList>
    </citation>
    <scope>NUCLEOTIDE SEQUENCE</scope>
</reference>
<dbReference type="AlphaFoldDB" id="A0A380TH87"/>
<sequence>MRGLGPRIHDLLSGAIGVDGRPAPAMTTEGWVNCLLESEPQRCEAIGRCMPEHACRWRPC</sequence>
<proteinExistence type="predicted"/>
<evidence type="ECO:0000313" key="1">
    <source>
        <dbReference type="EMBL" id="SUS06732.1"/>
    </source>
</evidence>
<gene>
    <name evidence="1" type="ORF">DF3PB_3180006</name>
    <name evidence="2" type="ORF">DF3PB_5020003</name>
</gene>
<name>A0A380TH87_9ZZZZ</name>
<accession>A0A380TH87</accession>